<accession>A0A520MDG8</accession>
<proteinExistence type="predicted"/>
<sequence length="199" mass="22624">MTSVKKISSLVQYFIIGVIAWSFYGVIGLNDFNIFDENNLLENTQAFVLLLVFFLFLVPLFEPFRGDKLIAVFFAILTLAFLLREVDIEKFDLPKILILLGSGNGRNILLALGFLSTLGFALFKFRYYLDLARCFLRNRTGFATLVAGLFLIVGDMFEKIDVPYHVLYEESLELLGYAFLLSAAARLSRKEVKTSRFIG</sequence>
<feature type="transmembrane region" description="Helical" evidence="1">
    <location>
        <begin position="69"/>
        <end position="88"/>
    </location>
</feature>
<comment type="caution">
    <text evidence="2">The sequence shown here is derived from an EMBL/GenBank/DDBJ whole genome shotgun (WGS) entry which is preliminary data.</text>
</comment>
<gene>
    <name evidence="2" type="ORF">EVB03_08315</name>
</gene>
<evidence type="ECO:0000313" key="3">
    <source>
        <dbReference type="Proteomes" id="UP000315889"/>
    </source>
</evidence>
<keyword evidence="1" id="KW-0812">Transmembrane</keyword>
<dbReference type="AlphaFoldDB" id="A0A520MDG8"/>
<evidence type="ECO:0000256" key="1">
    <source>
        <dbReference type="SAM" id="Phobius"/>
    </source>
</evidence>
<dbReference type="Proteomes" id="UP000315889">
    <property type="component" value="Unassembled WGS sequence"/>
</dbReference>
<dbReference type="EMBL" id="SHBP01000014">
    <property type="protein sequence ID" value="RZO19273.1"/>
    <property type="molecule type" value="Genomic_DNA"/>
</dbReference>
<keyword evidence="1" id="KW-0472">Membrane</keyword>
<feature type="transmembrane region" description="Helical" evidence="1">
    <location>
        <begin position="141"/>
        <end position="160"/>
    </location>
</feature>
<feature type="transmembrane region" description="Helical" evidence="1">
    <location>
        <begin position="7"/>
        <end position="24"/>
    </location>
</feature>
<name>A0A520MDG8_9GAMM</name>
<reference evidence="2 3" key="1">
    <citation type="submission" date="2019-02" db="EMBL/GenBank/DDBJ databases">
        <title>Prokaryotic population dynamics and viral predation in marine succession experiment using metagenomics: the confinement effect.</title>
        <authorList>
            <person name="Haro-Moreno J.M."/>
            <person name="Rodriguez-Valera F."/>
            <person name="Lopez-Perez M."/>
        </authorList>
    </citation>
    <scope>NUCLEOTIDE SEQUENCE [LARGE SCALE GENOMIC DNA]</scope>
    <source>
        <strain evidence="2">MED-G170</strain>
    </source>
</reference>
<evidence type="ECO:0000313" key="2">
    <source>
        <dbReference type="EMBL" id="RZO19273.1"/>
    </source>
</evidence>
<feature type="transmembrane region" description="Helical" evidence="1">
    <location>
        <begin position="108"/>
        <end position="129"/>
    </location>
</feature>
<protein>
    <submittedName>
        <fullName evidence="2">Uncharacterized protein</fullName>
    </submittedName>
</protein>
<organism evidence="2 3">
    <name type="scientific">SAR92 clade bacterium</name>
    <dbReference type="NCBI Taxonomy" id="2315479"/>
    <lineage>
        <taxon>Bacteria</taxon>
        <taxon>Pseudomonadati</taxon>
        <taxon>Pseudomonadota</taxon>
        <taxon>Gammaproteobacteria</taxon>
        <taxon>Cellvibrionales</taxon>
        <taxon>Porticoccaceae</taxon>
        <taxon>SAR92 clade</taxon>
    </lineage>
</organism>
<keyword evidence="1" id="KW-1133">Transmembrane helix</keyword>
<feature type="transmembrane region" description="Helical" evidence="1">
    <location>
        <begin position="44"/>
        <end position="62"/>
    </location>
</feature>